<feature type="region of interest" description="Disordered" evidence="1">
    <location>
        <begin position="60"/>
        <end position="138"/>
    </location>
</feature>
<evidence type="ECO:0000313" key="2">
    <source>
        <dbReference type="EMBL" id="KAK8083135.1"/>
    </source>
</evidence>
<feature type="compositionally biased region" description="Basic and acidic residues" evidence="1">
    <location>
        <begin position="60"/>
        <end position="74"/>
    </location>
</feature>
<proteinExistence type="predicted"/>
<comment type="caution">
    <text evidence="2">The sequence shown here is derived from an EMBL/GenBank/DDBJ whole genome shotgun (WGS) entry which is preliminary data.</text>
</comment>
<sequence>MVGCLKWCFGGRPEVEAEKGRDDFAANLEHEHQQISCGIAARLATADTAERIRIRDMFRDGDGRWFPSADEKGKGKGKGKGTMEWEEEEEEKKEQKTMMEGKERPEDEDESSSSSSATTESSRGSQLCGLSPMPMGVIFATAPGLEPSMTADLRPVLTDLPNAPKFTSSASGDGVATNGPSLFAVGSDDDE</sequence>
<feature type="region of interest" description="Disordered" evidence="1">
    <location>
        <begin position="158"/>
        <end position="191"/>
    </location>
</feature>
<dbReference type="EMBL" id="JAQQWM010000001">
    <property type="protein sequence ID" value="KAK8083135.1"/>
    <property type="molecule type" value="Genomic_DNA"/>
</dbReference>
<reference evidence="2 3" key="1">
    <citation type="submission" date="2023-01" db="EMBL/GenBank/DDBJ databases">
        <title>Analysis of 21 Apiospora genomes using comparative genomics revels a genus with tremendous synthesis potential of carbohydrate active enzymes and secondary metabolites.</title>
        <authorList>
            <person name="Sorensen T."/>
        </authorList>
    </citation>
    <scope>NUCLEOTIDE SEQUENCE [LARGE SCALE GENOMIC DNA]</scope>
    <source>
        <strain evidence="2 3">CBS 83171</strain>
    </source>
</reference>
<dbReference type="Proteomes" id="UP001446871">
    <property type="component" value="Unassembled WGS sequence"/>
</dbReference>
<evidence type="ECO:0000256" key="1">
    <source>
        <dbReference type="SAM" id="MobiDB-lite"/>
    </source>
</evidence>
<feature type="compositionally biased region" description="Basic and acidic residues" evidence="1">
    <location>
        <begin position="92"/>
        <end position="105"/>
    </location>
</feature>
<accession>A0ABR1WKW6</accession>
<keyword evidence="3" id="KW-1185">Reference proteome</keyword>
<feature type="compositionally biased region" description="Low complexity" evidence="1">
    <location>
        <begin position="112"/>
        <end position="122"/>
    </location>
</feature>
<organism evidence="2 3">
    <name type="scientific">Apiospora saccharicola</name>
    <dbReference type="NCBI Taxonomy" id="335842"/>
    <lineage>
        <taxon>Eukaryota</taxon>
        <taxon>Fungi</taxon>
        <taxon>Dikarya</taxon>
        <taxon>Ascomycota</taxon>
        <taxon>Pezizomycotina</taxon>
        <taxon>Sordariomycetes</taxon>
        <taxon>Xylariomycetidae</taxon>
        <taxon>Amphisphaeriales</taxon>
        <taxon>Apiosporaceae</taxon>
        <taxon>Apiospora</taxon>
    </lineage>
</organism>
<evidence type="ECO:0000313" key="3">
    <source>
        <dbReference type="Proteomes" id="UP001446871"/>
    </source>
</evidence>
<gene>
    <name evidence="2" type="ORF">PG996_001916</name>
</gene>
<name>A0ABR1WKW6_9PEZI</name>
<protein>
    <submittedName>
        <fullName evidence="2">Uncharacterized protein</fullName>
    </submittedName>
</protein>